<dbReference type="EMBL" id="BAABRT010000004">
    <property type="protein sequence ID" value="GAA5524180.1"/>
    <property type="molecule type" value="Genomic_DNA"/>
</dbReference>
<gene>
    <name evidence="1" type="ORF">Maes01_00734</name>
</gene>
<accession>A0ABP9WLU9</accession>
<evidence type="ECO:0008006" key="3">
    <source>
        <dbReference type="Google" id="ProtNLM"/>
    </source>
</evidence>
<organism evidence="1 2">
    <name type="scientific">Microbulbifer aestuariivivens</name>
    <dbReference type="NCBI Taxonomy" id="1908308"/>
    <lineage>
        <taxon>Bacteria</taxon>
        <taxon>Pseudomonadati</taxon>
        <taxon>Pseudomonadota</taxon>
        <taxon>Gammaproteobacteria</taxon>
        <taxon>Cellvibrionales</taxon>
        <taxon>Microbulbiferaceae</taxon>
        <taxon>Microbulbifer</taxon>
    </lineage>
</organism>
<sequence>MFARLSLLPGMLWLDDEGELGEGMLLAVCGWLLLRLEEALLELGCDCDGELEDGGDCDGCAGGCCWVCWLLQPPTTALNTSTDASVRQPSVRPAGARCADFCTAIRRVIVLSWDPGSARADVVPVCAAAVPLRLSRYGTKHG</sequence>
<comment type="caution">
    <text evidence="1">The sequence shown here is derived from an EMBL/GenBank/DDBJ whole genome shotgun (WGS) entry which is preliminary data.</text>
</comment>
<dbReference type="Proteomes" id="UP001408594">
    <property type="component" value="Unassembled WGS sequence"/>
</dbReference>
<proteinExistence type="predicted"/>
<evidence type="ECO:0000313" key="2">
    <source>
        <dbReference type="Proteomes" id="UP001408594"/>
    </source>
</evidence>
<evidence type="ECO:0000313" key="1">
    <source>
        <dbReference type="EMBL" id="GAA5524180.1"/>
    </source>
</evidence>
<protein>
    <recommendedName>
        <fullName evidence="3">Secreted protein</fullName>
    </recommendedName>
</protein>
<keyword evidence="2" id="KW-1185">Reference proteome</keyword>
<reference evidence="1 2" key="1">
    <citation type="submission" date="2024-02" db="EMBL/GenBank/DDBJ databases">
        <title>Microbulbifer aestuariivivens NBRC 112533.</title>
        <authorList>
            <person name="Ichikawa N."/>
            <person name="Katano-Makiyama Y."/>
            <person name="Hidaka K."/>
        </authorList>
    </citation>
    <scope>NUCLEOTIDE SEQUENCE [LARGE SCALE GENOMIC DNA]</scope>
    <source>
        <strain evidence="1 2">NBRC 112533</strain>
    </source>
</reference>
<name>A0ABP9WLU9_9GAMM</name>